<sequence length="129" mass="14265">MYPVLRVARPTNDLAALLPFYRDGLGFAVVGQFEDHAGFDGLMLGHAQAPYHLEFTRERGQIAGGAPSADHLLVLYLPDAAEWTAAVQRMRAAGFAPVPAHNPYWDQQGLTFEDPDGYRVVLQRAAWTQ</sequence>
<dbReference type="CDD" id="cd06587">
    <property type="entry name" value="VOC"/>
    <property type="match status" value="1"/>
</dbReference>
<dbReference type="PROSITE" id="PS51819">
    <property type="entry name" value="VOC"/>
    <property type="match status" value="1"/>
</dbReference>
<dbReference type="EMBL" id="RXOF01000001">
    <property type="protein sequence ID" value="RTQ53550.1"/>
    <property type="molecule type" value="Genomic_DNA"/>
</dbReference>
<dbReference type="InterPro" id="IPR058998">
    <property type="entry name" value="YycE-like_N"/>
</dbReference>
<dbReference type="InterPro" id="IPR029068">
    <property type="entry name" value="Glyas_Bleomycin-R_OHBP_Dase"/>
</dbReference>
<evidence type="ECO:0000313" key="2">
    <source>
        <dbReference type="EMBL" id="RTQ53550.1"/>
    </source>
</evidence>
<reference evidence="2 3" key="1">
    <citation type="submission" date="2018-12" db="EMBL/GenBank/DDBJ databases">
        <title>Hymenobacter gummosus sp. nov., isolated from a spring.</title>
        <authorList>
            <person name="Nie L."/>
        </authorList>
    </citation>
    <scope>NUCLEOTIDE SEQUENCE [LARGE SCALE GENOMIC DNA]</scope>
    <source>
        <strain evidence="2 3">KCTC 52166</strain>
    </source>
</reference>
<dbReference type="SUPFAM" id="SSF54593">
    <property type="entry name" value="Glyoxalase/Bleomycin resistance protein/Dihydroxybiphenyl dioxygenase"/>
    <property type="match status" value="1"/>
</dbReference>
<dbReference type="RefSeq" id="WP_126691476.1">
    <property type="nucleotide sequence ID" value="NZ_RXOF01000001.1"/>
</dbReference>
<dbReference type="Pfam" id="PF22659">
    <property type="entry name" value="YycE-like_C"/>
    <property type="match status" value="1"/>
</dbReference>
<gene>
    <name evidence="2" type="ORF">EJV47_02075</name>
</gene>
<name>A0A3S0IS52_9BACT</name>
<keyword evidence="3" id="KW-1185">Reference proteome</keyword>
<organism evidence="2 3">
    <name type="scientific">Hymenobacter gummosus</name>
    <dbReference type="NCBI Taxonomy" id="1776032"/>
    <lineage>
        <taxon>Bacteria</taxon>
        <taxon>Pseudomonadati</taxon>
        <taxon>Bacteroidota</taxon>
        <taxon>Cytophagia</taxon>
        <taxon>Cytophagales</taxon>
        <taxon>Hymenobacteraceae</taxon>
        <taxon>Hymenobacter</taxon>
    </lineage>
</organism>
<proteinExistence type="predicted"/>
<dbReference type="OrthoDB" id="8018325at2"/>
<dbReference type="Pfam" id="PF22658">
    <property type="entry name" value="YycE-like_N"/>
    <property type="match status" value="1"/>
</dbReference>
<evidence type="ECO:0000313" key="3">
    <source>
        <dbReference type="Proteomes" id="UP000282184"/>
    </source>
</evidence>
<accession>A0A3S0IS52</accession>
<dbReference type="AlphaFoldDB" id="A0A3S0IS52"/>
<dbReference type="InterPro" id="IPR058997">
    <property type="entry name" value="YycE-like_C"/>
</dbReference>
<dbReference type="Proteomes" id="UP000282184">
    <property type="component" value="Unassembled WGS sequence"/>
</dbReference>
<comment type="caution">
    <text evidence="2">The sequence shown here is derived from an EMBL/GenBank/DDBJ whole genome shotgun (WGS) entry which is preliminary data.</text>
</comment>
<evidence type="ECO:0000259" key="1">
    <source>
        <dbReference type="PROSITE" id="PS51819"/>
    </source>
</evidence>
<dbReference type="InterPro" id="IPR037523">
    <property type="entry name" value="VOC_core"/>
</dbReference>
<dbReference type="Gene3D" id="3.10.180.10">
    <property type="entry name" value="2,3-Dihydroxybiphenyl 1,2-Dioxygenase, domain 1"/>
    <property type="match status" value="1"/>
</dbReference>
<feature type="domain" description="VOC" evidence="1">
    <location>
        <begin position="3"/>
        <end position="125"/>
    </location>
</feature>
<protein>
    <submittedName>
        <fullName evidence="2">VOC family protein</fullName>
    </submittedName>
</protein>